<accession>A0A8H7B7A7</accession>
<protein>
    <submittedName>
        <fullName evidence="3">Uncharacterized protein</fullName>
    </submittedName>
</protein>
<feature type="region of interest" description="Disordered" evidence="2">
    <location>
        <begin position="21"/>
        <end position="58"/>
    </location>
</feature>
<gene>
    <name evidence="3" type="ORF">GT037_007868</name>
</gene>
<comment type="caution">
    <text evidence="3">The sequence shown here is derived from an EMBL/GenBank/DDBJ whole genome shotgun (WGS) entry which is preliminary data.</text>
</comment>
<dbReference type="AlphaFoldDB" id="A0A8H7B7A7"/>
<reference evidence="3" key="1">
    <citation type="submission" date="2020-01" db="EMBL/GenBank/DDBJ databases">
        <authorList>
            <person name="Feng Z.H.Z."/>
        </authorList>
    </citation>
    <scope>NUCLEOTIDE SEQUENCE</scope>
    <source>
        <strain evidence="3">CBS107.38</strain>
    </source>
</reference>
<dbReference type="Proteomes" id="UP000596902">
    <property type="component" value="Unassembled WGS sequence"/>
</dbReference>
<feature type="compositionally biased region" description="Pro residues" evidence="2">
    <location>
        <begin position="37"/>
        <end position="56"/>
    </location>
</feature>
<dbReference type="RefSeq" id="XP_038784416.1">
    <property type="nucleotide sequence ID" value="XM_038932915.1"/>
</dbReference>
<name>A0A8H7B7A7_9PLEO</name>
<proteinExistence type="predicted"/>
<evidence type="ECO:0000313" key="3">
    <source>
        <dbReference type="EMBL" id="KAF7674102.1"/>
    </source>
</evidence>
<evidence type="ECO:0000313" key="4">
    <source>
        <dbReference type="Proteomes" id="UP000596902"/>
    </source>
</evidence>
<dbReference type="EMBL" id="JAAABM010000011">
    <property type="protein sequence ID" value="KAF7674102.1"/>
    <property type="molecule type" value="Genomic_DNA"/>
</dbReference>
<evidence type="ECO:0000256" key="2">
    <source>
        <dbReference type="SAM" id="MobiDB-lite"/>
    </source>
</evidence>
<feature type="coiled-coil region" evidence="1">
    <location>
        <begin position="92"/>
        <end position="126"/>
    </location>
</feature>
<dbReference type="OrthoDB" id="2120024at2759"/>
<keyword evidence="1" id="KW-0175">Coiled coil</keyword>
<reference evidence="3" key="2">
    <citation type="submission" date="2020-08" db="EMBL/GenBank/DDBJ databases">
        <title>Draft Genome Sequence of Cumin Blight Pathogen Alternaria burnsii.</title>
        <authorList>
            <person name="Feng Z."/>
        </authorList>
    </citation>
    <scope>NUCLEOTIDE SEQUENCE</scope>
    <source>
        <strain evidence="3">CBS107.38</strain>
    </source>
</reference>
<dbReference type="GeneID" id="62206093"/>
<evidence type="ECO:0000256" key="1">
    <source>
        <dbReference type="SAM" id="Coils"/>
    </source>
</evidence>
<sequence>MNHLRATRTIWGKSATIPRRIPRSIGRTSRRTYAAEAPPPHPPSSPPNPNSAPPPKEPSRVGAYYGTFGSPLLKCFLGALFTYQLSYYLWYKLEAIEETHDTKAEIRDLQEELRQAIEKQRLIAQEKWGQATEAFEKEKEEFGQAVDAVTEEFKEGVDEVGKGTRAMSRVARGGWWPW</sequence>
<keyword evidence="4" id="KW-1185">Reference proteome</keyword>
<organism evidence="3 4">
    <name type="scientific">Alternaria burnsii</name>
    <dbReference type="NCBI Taxonomy" id="1187904"/>
    <lineage>
        <taxon>Eukaryota</taxon>
        <taxon>Fungi</taxon>
        <taxon>Dikarya</taxon>
        <taxon>Ascomycota</taxon>
        <taxon>Pezizomycotina</taxon>
        <taxon>Dothideomycetes</taxon>
        <taxon>Pleosporomycetidae</taxon>
        <taxon>Pleosporales</taxon>
        <taxon>Pleosporineae</taxon>
        <taxon>Pleosporaceae</taxon>
        <taxon>Alternaria</taxon>
        <taxon>Alternaria sect. Alternaria</taxon>
    </lineage>
</organism>